<dbReference type="EMBL" id="SMYL01000003">
    <property type="protein sequence ID" value="TDK66392.1"/>
    <property type="molecule type" value="Genomic_DNA"/>
</dbReference>
<dbReference type="AlphaFoldDB" id="A0A4R5W239"/>
<sequence>MSNAIDLKLFSERRLMGHRVPEDLELLLANSENVQKLTGIEFSDKTDWVPWLDVSYLSEKQLNDPDIAANIKAIAAVSQYISFVAATEDSEYIGYWRGPQTGGLLQAPIVCLDNEGQFNAIAGRNIAEALLGLLYNANTFTNFKQLIEDAGMSIPYSSYREIPFLEDSKDAAYVSPSDLHKKLYYEFRTNLVAKLD</sequence>
<reference evidence="1 2" key="1">
    <citation type="submission" date="2019-03" db="EMBL/GenBank/DDBJ databases">
        <title>Sapientia aquatica gen. nov., sp. nov., isolated from a crater lake.</title>
        <authorList>
            <person name="Felfoldi T."/>
            <person name="Szabo A."/>
            <person name="Toth E."/>
            <person name="Schumann P."/>
            <person name="Keki Z."/>
            <person name="Marialigeti K."/>
            <person name="Mathe I."/>
        </authorList>
    </citation>
    <scope>NUCLEOTIDE SEQUENCE [LARGE SCALE GENOMIC DNA]</scope>
    <source>
        <strain evidence="1 2">SA-152</strain>
    </source>
</reference>
<evidence type="ECO:0000313" key="1">
    <source>
        <dbReference type="EMBL" id="TDK66392.1"/>
    </source>
</evidence>
<protein>
    <submittedName>
        <fullName evidence="1">Uncharacterized protein</fullName>
    </submittedName>
</protein>
<comment type="caution">
    <text evidence="1">The sequence shown here is derived from an EMBL/GenBank/DDBJ whole genome shotgun (WGS) entry which is preliminary data.</text>
</comment>
<organism evidence="1 2">
    <name type="scientific">Sapientia aquatica</name>
    <dbReference type="NCBI Taxonomy" id="1549640"/>
    <lineage>
        <taxon>Bacteria</taxon>
        <taxon>Pseudomonadati</taxon>
        <taxon>Pseudomonadota</taxon>
        <taxon>Betaproteobacteria</taxon>
        <taxon>Burkholderiales</taxon>
        <taxon>Oxalobacteraceae</taxon>
        <taxon>Sapientia</taxon>
    </lineage>
</organism>
<accession>A0A4R5W239</accession>
<keyword evidence="2" id="KW-1185">Reference proteome</keyword>
<dbReference type="Proteomes" id="UP000294829">
    <property type="component" value="Unassembled WGS sequence"/>
</dbReference>
<name>A0A4R5W239_9BURK</name>
<evidence type="ECO:0000313" key="2">
    <source>
        <dbReference type="Proteomes" id="UP000294829"/>
    </source>
</evidence>
<dbReference type="OrthoDB" id="8911139at2"/>
<dbReference type="RefSeq" id="WP_133327229.1">
    <property type="nucleotide sequence ID" value="NZ_SMYL01000003.1"/>
</dbReference>
<proteinExistence type="predicted"/>
<gene>
    <name evidence="1" type="ORF">E2I14_07920</name>
</gene>